<proteinExistence type="predicted"/>
<evidence type="ECO:0000313" key="1">
    <source>
        <dbReference type="EMBL" id="EGH19572.1"/>
    </source>
</evidence>
<accession>F3CJY0</accession>
<feature type="non-terminal residue" evidence="1">
    <location>
        <position position="33"/>
    </location>
</feature>
<protein>
    <submittedName>
        <fullName evidence="1">Uncharacterized protein</fullName>
    </submittedName>
</protein>
<comment type="caution">
    <text evidence="1">The sequence shown here is derived from an EMBL/GenBank/DDBJ whole genome shotgun (WGS) entry which is preliminary data.</text>
</comment>
<dbReference type="Proteomes" id="UP000005466">
    <property type="component" value="Unassembled WGS sequence"/>
</dbReference>
<reference evidence="1 2" key="1">
    <citation type="journal article" date="2011" name="PLoS Pathog.">
        <title>Dynamic evolution of pathogenicity revealed by sequencing and comparative genomics of 19 Pseudomonas syringae isolates.</title>
        <authorList>
            <person name="Baltrus D.A."/>
            <person name="Nishimura M.T."/>
            <person name="Romanchuk A."/>
            <person name="Chang J.H."/>
            <person name="Mukhtar M.S."/>
            <person name="Cherkis K."/>
            <person name="Roach J."/>
            <person name="Grant S.R."/>
            <person name="Jones C.D."/>
            <person name="Dangl J.L."/>
        </authorList>
    </citation>
    <scope>NUCLEOTIDE SEQUENCE [LARGE SCALE GENOMIC DNA]</scope>
    <source>
        <strain evidence="2">race 4</strain>
    </source>
</reference>
<evidence type="ECO:0000313" key="2">
    <source>
        <dbReference type="Proteomes" id="UP000005466"/>
    </source>
</evidence>
<gene>
    <name evidence="1" type="ORF">Pgy4_42024</name>
</gene>
<name>F3CJY0_PSESG</name>
<organism evidence="1 2">
    <name type="scientific">Pseudomonas savastanoi pv. glycinea str. race 4</name>
    <dbReference type="NCBI Taxonomy" id="875330"/>
    <lineage>
        <taxon>Bacteria</taxon>
        <taxon>Pseudomonadati</taxon>
        <taxon>Pseudomonadota</taxon>
        <taxon>Gammaproteobacteria</taxon>
        <taxon>Pseudomonadales</taxon>
        <taxon>Pseudomonadaceae</taxon>
        <taxon>Pseudomonas</taxon>
    </lineage>
</organism>
<sequence length="33" mass="3588">DVGPLVFIGQQQHALRPALILLLERMSAMPTDG</sequence>
<dbReference type="HOGENOM" id="CLU_3386471_0_0_6"/>
<feature type="non-terminal residue" evidence="1">
    <location>
        <position position="1"/>
    </location>
</feature>
<dbReference type="AlphaFoldDB" id="F3CJY0"/>
<dbReference type="EMBL" id="ADWY01004301">
    <property type="protein sequence ID" value="EGH19572.1"/>
    <property type="molecule type" value="Genomic_DNA"/>
</dbReference>